<keyword evidence="1" id="KW-1133">Transmembrane helix</keyword>
<dbReference type="PANTHER" id="PTHR23302">
    <property type="entry name" value="TRANSMEMBRANE CHANNEL-RELATED"/>
    <property type="match status" value="1"/>
</dbReference>
<accession>A0A6J3HHB7</accession>
<dbReference type="GO" id="GO:0008381">
    <property type="term" value="F:mechanosensitive monoatomic ion channel activity"/>
    <property type="evidence" value="ECO:0007669"/>
    <property type="project" value="TreeGrafter"/>
</dbReference>
<protein>
    <submittedName>
        <fullName evidence="3">Transmembrane channel-like protein 5</fullName>
    </submittedName>
</protein>
<dbReference type="Proteomes" id="UP000504640">
    <property type="component" value="Unplaced"/>
</dbReference>
<proteinExistence type="predicted"/>
<dbReference type="AlphaFoldDB" id="A0A6J3HHB7"/>
<feature type="transmembrane region" description="Helical" evidence="1">
    <location>
        <begin position="24"/>
        <end position="43"/>
    </location>
</feature>
<dbReference type="RefSeq" id="XP_032129480.1">
    <property type="nucleotide sequence ID" value="XM_032273589.1"/>
</dbReference>
<dbReference type="PANTHER" id="PTHR23302:SF5">
    <property type="entry name" value="TRANSMEMBRANE CHANNEL-LIKE PROTEIN 5"/>
    <property type="match status" value="1"/>
</dbReference>
<sequence length="150" mass="17320">MYYGFYTNSTIQHGNSGASYNMQLAYIFTIGACLTTCFFSLLFSMARYFRNNFINPHIHSGGITKLIFCWDFTVTHEKAVKLKQKNLSTEIRVRRAHFTHLLSSGLPFSRMPVTFLKVIMSYCFIAQETGKKKKINKIFIMPRAGYSVEK</sequence>
<dbReference type="InterPro" id="IPR038900">
    <property type="entry name" value="TMC"/>
</dbReference>
<dbReference type="GeneID" id="116547752"/>
<keyword evidence="1" id="KW-0812">Transmembrane</keyword>
<evidence type="ECO:0000313" key="2">
    <source>
        <dbReference type="Proteomes" id="UP000504640"/>
    </source>
</evidence>
<dbReference type="GO" id="GO:0005886">
    <property type="term" value="C:plasma membrane"/>
    <property type="evidence" value="ECO:0007669"/>
    <property type="project" value="InterPro"/>
</dbReference>
<evidence type="ECO:0000256" key="1">
    <source>
        <dbReference type="SAM" id="Phobius"/>
    </source>
</evidence>
<evidence type="ECO:0000313" key="3">
    <source>
        <dbReference type="RefSeq" id="XP_032129480.1"/>
    </source>
</evidence>
<gene>
    <name evidence="3" type="primary">LOC116547752</name>
</gene>
<keyword evidence="2" id="KW-1185">Reference proteome</keyword>
<keyword evidence="1" id="KW-0472">Membrane</keyword>
<reference evidence="3" key="1">
    <citation type="submission" date="2025-08" db="UniProtKB">
        <authorList>
            <consortium name="RefSeq"/>
        </authorList>
    </citation>
    <scope>IDENTIFICATION</scope>
    <source>
        <tissue evidence="3">Blood</tissue>
    </source>
</reference>
<name>A0A6J3HHB7_SAPAP</name>
<organism evidence="2 3">
    <name type="scientific">Sapajus apella</name>
    <name type="common">Brown-capped capuchin</name>
    <name type="synonym">Cebus apella</name>
    <dbReference type="NCBI Taxonomy" id="9515"/>
    <lineage>
        <taxon>Eukaryota</taxon>
        <taxon>Metazoa</taxon>
        <taxon>Chordata</taxon>
        <taxon>Craniata</taxon>
        <taxon>Vertebrata</taxon>
        <taxon>Euteleostomi</taxon>
        <taxon>Mammalia</taxon>
        <taxon>Eutheria</taxon>
        <taxon>Euarchontoglires</taxon>
        <taxon>Primates</taxon>
        <taxon>Haplorrhini</taxon>
        <taxon>Platyrrhini</taxon>
        <taxon>Cebidae</taxon>
        <taxon>Cebinae</taxon>
        <taxon>Sapajus</taxon>
    </lineage>
</organism>